<evidence type="ECO:0000313" key="4">
    <source>
        <dbReference type="Proteomes" id="UP001269819"/>
    </source>
</evidence>
<feature type="compositionally biased region" description="Low complexity" evidence="2">
    <location>
        <begin position="35"/>
        <end position="46"/>
    </location>
</feature>
<keyword evidence="4" id="KW-1185">Reference proteome</keyword>
<name>A0ABU3W046_9GAMM</name>
<evidence type="ECO:0000313" key="3">
    <source>
        <dbReference type="EMBL" id="MDV2079920.1"/>
    </source>
</evidence>
<accession>A0ABU3W046</accession>
<evidence type="ECO:0000256" key="2">
    <source>
        <dbReference type="SAM" id="MobiDB-lite"/>
    </source>
</evidence>
<feature type="compositionally biased region" description="Basic residues" evidence="2">
    <location>
        <begin position="24"/>
        <end position="34"/>
    </location>
</feature>
<organism evidence="3 4">
    <name type="scientific">Marinobacter xestospongiae</name>
    <dbReference type="NCBI Taxonomy" id="994319"/>
    <lineage>
        <taxon>Bacteria</taxon>
        <taxon>Pseudomonadati</taxon>
        <taxon>Pseudomonadota</taxon>
        <taxon>Gammaproteobacteria</taxon>
        <taxon>Pseudomonadales</taxon>
        <taxon>Marinobacteraceae</taxon>
        <taxon>Marinobacter</taxon>
    </lineage>
</organism>
<feature type="compositionally biased region" description="Low complexity" evidence="2">
    <location>
        <begin position="7"/>
        <end position="23"/>
    </location>
</feature>
<dbReference type="Pfam" id="PF20045">
    <property type="entry name" value="DUF6447"/>
    <property type="match status" value="1"/>
</dbReference>
<dbReference type="Proteomes" id="UP001269819">
    <property type="component" value="Unassembled WGS sequence"/>
</dbReference>
<feature type="coiled-coil region" evidence="1">
    <location>
        <begin position="67"/>
        <end position="94"/>
    </location>
</feature>
<keyword evidence="1" id="KW-0175">Coiled coil</keyword>
<protein>
    <submittedName>
        <fullName evidence="3">DUF6447 family protein</fullName>
    </submittedName>
</protein>
<comment type="caution">
    <text evidence="3">The sequence shown here is derived from an EMBL/GenBank/DDBJ whole genome shotgun (WGS) entry which is preliminary data.</text>
</comment>
<dbReference type="InterPro" id="IPR045615">
    <property type="entry name" value="DUF6447"/>
</dbReference>
<sequence>MTDTKKSASTTKSTTRKTTATKTAAKKAPAKARATKTAAKAAPKAAENQKVTIDGKEYALDALSENAQAQVRNLQATDRMIEELELELSIARTARSTYAGELERELEALNTTLQ</sequence>
<gene>
    <name evidence="3" type="ORF">RYS15_14620</name>
</gene>
<reference evidence="3 4" key="1">
    <citation type="submission" date="2023-10" db="EMBL/GenBank/DDBJ databases">
        <title>Characteristics and mechanism of a salt-tolerant marine origin heterotrophic nitrifying- aerobic denitrifying bacteria Marinobacter xestospongiae HN1.</title>
        <authorList>
            <person name="Qi R."/>
        </authorList>
    </citation>
    <scope>NUCLEOTIDE SEQUENCE [LARGE SCALE GENOMIC DNA]</scope>
    <source>
        <strain evidence="3 4">HN1</strain>
    </source>
</reference>
<feature type="region of interest" description="Disordered" evidence="2">
    <location>
        <begin position="1"/>
        <end position="48"/>
    </location>
</feature>
<evidence type="ECO:0000256" key="1">
    <source>
        <dbReference type="SAM" id="Coils"/>
    </source>
</evidence>
<proteinExistence type="predicted"/>
<dbReference type="RefSeq" id="WP_316974399.1">
    <property type="nucleotide sequence ID" value="NZ_JAWIIJ010000010.1"/>
</dbReference>
<dbReference type="EMBL" id="JAWIIJ010000010">
    <property type="protein sequence ID" value="MDV2079920.1"/>
    <property type="molecule type" value="Genomic_DNA"/>
</dbReference>